<dbReference type="Pfam" id="PF03171">
    <property type="entry name" value="2OG-FeII_Oxy"/>
    <property type="match status" value="1"/>
</dbReference>
<comment type="caution">
    <text evidence="4">The sequence shown here is derived from an EMBL/GenBank/DDBJ whole genome shotgun (WGS) entry which is preliminary data.</text>
</comment>
<evidence type="ECO:0000256" key="2">
    <source>
        <dbReference type="SAM" id="MobiDB-lite"/>
    </source>
</evidence>
<keyword evidence="1" id="KW-0560">Oxidoreductase</keyword>
<dbReference type="InterPro" id="IPR027443">
    <property type="entry name" value="IPNS-like_sf"/>
</dbReference>
<reference evidence="4" key="1">
    <citation type="submission" date="2022-07" db="EMBL/GenBank/DDBJ databases">
        <title>Genome Sequence of Physisporinus lineatus.</title>
        <authorList>
            <person name="Buettner E."/>
        </authorList>
    </citation>
    <scope>NUCLEOTIDE SEQUENCE</scope>
    <source>
        <strain evidence="4">VT162</strain>
    </source>
</reference>
<feature type="domain" description="Fe2OG dioxygenase" evidence="3">
    <location>
        <begin position="181"/>
        <end position="282"/>
    </location>
</feature>
<dbReference type="InterPro" id="IPR044861">
    <property type="entry name" value="IPNS-like_FE2OG_OXY"/>
</dbReference>
<dbReference type="GO" id="GO:0016491">
    <property type="term" value="F:oxidoreductase activity"/>
    <property type="evidence" value="ECO:0007669"/>
    <property type="project" value="UniProtKB-KW"/>
</dbReference>
<evidence type="ECO:0000313" key="4">
    <source>
        <dbReference type="EMBL" id="KAJ3481461.1"/>
    </source>
</evidence>
<organism evidence="4 5">
    <name type="scientific">Meripilus lineatus</name>
    <dbReference type="NCBI Taxonomy" id="2056292"/>
    <lineage>
        <taxon>Eukaryota</taxon>
        <taxon>Fungi</taxon>
        <taxon>Dikarya</taxon>
        <taxon>Basidiomycota</taxon>
        <taxon>Agaricomycotina</taxon>
        <taxon>Agaricomycetes</taxon>
        <taxon>Polyporales</taxon>
        <taxon>Meripilaceae</taxon>
        <taxon>Meripilus</taxon>
    </lineage>
</organism>
<name>A0AAD5YGZ9_9APHY</name>
<evidence type="ECO:0000259" key="3">
    <source>
        <dbReference type="PROSITE" id="PS51471"/>
    </source>
</evidence>
<proteinExistence type="inferred from homology"/>
<accession>A0AAD5YGZ9</accession>
<sequence>MPGLTVAPTPFPKDLPTHPLMVIDFALIQAGDIHEQNRLWEAATSLGFWYLKHHTAIDEVNDMFDMGAETLALPLSEKMKFEQGDEGDSFGYKAKGKVATDKFGTLDTVEFFNVAQDDALAWPRAVHRTYPSTANARMEDTIIPFTRKSMNVNDTLLAIFERRLGLPEGTFAELHLTSVPSGSEARCIKTPPNQDKAGIGAHTDFGTLSIVHNRLGGLQVLPPGTETWLYIKPLPGHAICNVGDTLAIFSGGILRSNVHRVMPPPGEQSRFERYSIAFFTRPNNDVVLRALSEKSQMIADAVARAPEGQFETNSTAGEWVQRRIRNLRLKSRAGWLASLGTEHGGVGTPSPPTSSPIIPSGELAPHSPVEASA</sequence>
<keyword evidence="1" id="KW-0408">Iron</keyword>
<keyword evidence="1" id="KW-0479">Metal-binding</keyword>
<dbReference type="SUPFAM" id="SSF51197">
    <property type="entry name" value="Clavaminate synthase-like"/>
    <property type="match status" value="1"/>
</dbReference>
<dbReference type="InterPro" id="IPR050231">
    <property type="entry name" value="Iron_ascorbate_oxido_reductase"/>
</dbReference>
<dbReference type="EMBL" id="JANAWD010000320">
    <property type="protein sequence ID" value="KAJ3481461.1"/>
    <property type="molecule type" value="Genomic_DNA"/>
</dbReference>
<keyword evidence="5" id="KW-1185">Reference proteome</keyword>
<dbReference type="Pfam" id="PF14226">
    <property type="entry name" value="DIOX_N"/>
    <property type="match status" value="1"/>
</dbReference>
<dbReference type="InterPro" id="IPR005123">
    <property type="entry name" value="Oxoglu/Fe-dep_dioxygenase_dom"/>
</dbReference>
<dbReference type="Gene3D" id="2.60.120.330">
    <property type="entry name" value="B-lactam Antibiotic, Isopenicillin N Synthase, Chain"/>
    <property type="match status" value="1"/>
</dbReference>
<dbReference type="GO" id="GO:0046872">
    <property type="term" value="F:metal ion binding"/>
    <property type="evidence" value="ECO:0007669"/>
    <property type="project" value="UniProtKB-KW"/>
</dbReference>
<gene>
    <name evidence="4" type="ORF">NLI96_g7645</name>
</gene>
<evidence type="ECO:0000256" key="1">
    <source>
        <dbReference type="RuleBase" id="RU003682"/>
    </source>
</evidence>
<protein>
    <recommendedName>
        <fullName evidence="3">Fe2OG dioxygenase domain-containing protein</fullName>
    </recommendedName>
</protein>
<evidence type="ECO:0000313" key="5">
    <source>
        <dbReference type="Proteomes" id="UP001212997"/>
    </source>
</evidence>
<dbReference type="AlphaFoldDB" id="A0AAD5YGZ9"/>
<dbReference type="Proteomes" id="UP001212997">
    <property type="component" value="Unassembled WGS sequence"/>
</dbReference>
<dbReference type="InterPro" id="IPR026992">
    <property type="entry name" value="DIOX_N"/>
</dbReference>
<dbReference type="PROSITE" id="PS51471">
    <property type="entry name" value="FE2OG_OXY"/>
    <property type="match status" value="1"/>
</dbReference>
<feature type="region of interest" description="Disordered" evidence="2">
    <location>
        <begin position="340"/>
        <end position="373"/>
    </location>
</feature>
<dbReference type="PANTHER" id="PTHR47990">
    <property type="entry name" value="2-OXOGLUTARATE (2OG) AND FE(II)-DEPENDENT OXYGENASE SUPERFAMILY PROTEIN-RELATED"/>
    <property type="match status" value="1"/>
</dbReference>
<comment type="similarity">
    <text evidence="1">Belongs to the iron/ascorbate-dependent oxidoreductase family.</text>
</comment>